<keyword evidence="3" id="KW-0805">Transcription regulation</keyword>
<dbReference type="PANTHER" id="PTHR33572">
    <property type="entry name" value="SPORE DEVELOPMENT REGULATOR VOSA"/>
    <property type="match status" value="1"/>
</dbReference>
<organism evidence="9 10">
    <name type="scientific">Aureobasidium pullulans</name>
    <name type="common">Black yeast</name>
    <name type="synonym">Pullularia pullulans</name>
    <dbReference type="NCBI Taxonomy" id="5580"/>
    <lineage>
        <taxon>Eukaryota</taxon>
        <taxon>Fungi</taxon>
        <taxon>Dikarya</taxon>
        <taxon>Ascomycota</taxon>
        <taxon>Pezizomycotina</taxon>
        <taxon>Dothideomycetes</taxon>
        <taxon>Dothideomycetidae</taxon>
        <taxon>Dothideales</taxon>
        <taxon>Saccotheciaceae</taxon>
        <taxon>Aureobasidium</taxon>
    </lineage>
</organism>
<evidence type="ECO:0000313" key="9">
    <source>
        <dbReference type="EMBL" id="THZ42304.1"/>
    </source>
</evidence>
<reference evidence="10 11" key="1">
    <citation type="submission" date="2018-10" db="EMBL/GenBank/DDBJ databases">
        <title>Fifty Aureobasidium pullulans genomes reveal a recombining polyextremotolerant generalist.</title>
        <authorList>
            <person name="Gostincar C."/>
            <person name="Turk M."/>
            <person name="Zajc J."/>
            <person name="Gunde-Cimerman N."/>
        </authorList>
    </citation>
    <scope>NUCLEOTIDE SEQUENCE [LARGE SCALE GENOMIC DNA]</scope>
    <source>
        <strain evidence="8 11">EXF-11013</strain>
        <strain evidence="9 10">EXF-3844</strain>
    </source>
</reference>
<keyword evidence="2" id="KW-0749">Sporulation</keyword>
<comment type="caution">
    <text evidence="9">The sequence shown here is derived from an EMBL/GenBank/DDBJ whole genome shotgun (WGS) entry which is preliminary data.</text>
</comment>
<feature type="compositionally biased region" description="Polar residues" evidence="6">
    <location>
        <begin position="573"/>
        <end position="585"/>
    </location>
</feature>
<comment type="subcellular location">
    <subcellularLocation>
        <location evidence="1">Nucleus</location>
    </subcellularLocation>
</comment>
<evidence type="ECO:0000259" key="7">
    <source>
        <dbReference type="PROSITE" id="PS51821"/>
    </source>
</evidence>
<feature type="compositionally biased region" description="Polar residues" evidence="6">
    <location>
        <begin position="422"/>
        <end position="435"/>
    </location>
</feature>
<dbReference type="Gene3D" id="2.60.40.3960">
    <property type="entry name" value="Velvet domain"/>
    <property type="match status" value="1"/>
</dbReference>
<name>A0A4S9UTN6_AURPU</name>
<dbReference type="GO" id="GO:0005634">
    <property type="term" value="C:nucleus"/>
    <property type="evidence" value="ECO:0007669"/>
    <property type="project" value="UniProtKB-SubCell"/>
</dbReference>
<dbReference type="EMBL" id="QZBN01000481">
    <property type="protein sequence ID" value="THZ42304.1"/>
    <property type="molecule type" value="Genomic_DNA"/>
</dbReference>
<dbReference type="AlphaFoldDB" id="A0A4S9UTN6"/>
<evidence type="ECO:0000256" key="1">
    <source>
        <dbReference type="ARBA" id="ARBA00004123"/>
    </source>
</evidence>
<feature type="region of interest" description="Disordered" evidence="6">
    <location>
        <begin position="258"/>
        <end position="286"/>
    </location>
</feature>
<dbReference type="Proteomes" id="UP000310687">
    <property type="component" value="Unassembled WGS sequence"/>
</dbReference>
<dbReference type="EMBL" id="QZAL01000239">
    <property type="protein sequence ID" value="THW32622.1"/>
    <property type="molecule type" value="Genomic_DNA"/>
</dbReference>
<dbReference type="InterPro" id="IPR038491">
    <property type="entry name" value="Velvet_dom_sf"/>
</dbReference>
<proteinExistence type="predicted"/>
<accession>A0A4S9UTN6</accession>
<feature type="region of interest" description="Disordered" evidence="6">
    <location>
        <begin position="382"/>
        <end position="492"/>
    </location>
</feature>
<evidence type="ECO:0000256" key="6">
    <source>
        <dbReference type="SAM" id="MobiDB-lite"/>
    </source>
</evidence>
<dbReference type="InterPro" id="IPR021740">
    <property type="entry name" value="Velvet"/>
</dbReference>
<evidence type="ECO:0000256" key="2">
    <source>
        <dbReference type="ARBA" id="ARBA00022969"/>
    </source>
</evidence>
<evidence type="ECO:0000313" key="10">
    <source>
        <dbReference type="Proteomes" id="UP000310121"/>
    </source>
</evidence>
<dbReference type="InterPro" id="IPR037525">
    <property type="entry name" value="Velvet_dom"/>
</dbReference>
<feature type="compositionally biased region" description="Polar residues" evidence="6">
    <location>
        <begin position="446"/>
        <end position="463"/>
    </location>
</feature>
<gene>
    <name evidence="9" type="ORF">D6C90_05337</name>
    <name evidence="8" type="ORF">D6D22_09522</name>
</gene>
<protein>
    <recommendedName>
        <fullName evidence="7">Velvet domain-containing protein</fullName>
    </recommendedName>
</protein>
<feature type="domain" description="Velvet" evidence="7">
    <location>
        <begin position="41"/>
        <end position="217"/>
    </location>
</feature>
<evidence type="ECO:0000256" key="4">
    <source>
        <dbReference type="ARBA" id="ARBA00023163"/>
    </source>
</evidence>
<sequence length="585" mass="64434">KSNHPPVIKRWLGKAANIRAKPPSSDRSVYHGLTEKLTMLSHSADYELVVRQQPNEALVTLPGREKNRKPIDPPPIIELKVTSSKDPGKQFLQSPYLFLQCTLQVEQTNSSDSSQAQIPAGQELTGQSCSSLHRLKDINNEDGGFFVLGDVSVKLLGKHKLVFSLFELQKDSGQVVYLKSVTSDFFDVVQHKQWRGLQESSHLSRTFSDQGVRLRLRKEQRSQAGYDLFASKQVGLALISVESVKRTLQYSPRSNVQAGPSIFGYDNDPNKRPRSNDHAPPQGYIMSERTPMAYDPRAGPQNIQSASYNLQQQQALLQSPQTSFGSRTPTAPSGWQHAQVFKRTNGAMSKSARYPDSSANVTQAMAPSPGAAYGLQPAPAIGHDPGPPYPRRSTDSYLSMAHQHPQTSPTTPYQGPGESMYIPTSGSMQGPSTAYSEHDPVPMARQHTQTHSAGSPASSTKSTLIPGATAYPMHPQQMPPQAYGTMTDSPQFGYNQYQQRLYQAPQTLLQQPSSNPNHVLETRPQQPSPYMPQSHPGLALRPQQPGEPYPQPQQQQYEADLGHAYQASGGATYPTTQAPDQSRPY</sequence>
<evidence type="ECO:0000313" key="11">
    <source>
        <dbReference type="Proteomes" id="UP000310687"/>
    </source>
</evidence>
<evidence type="ECO:0000256" key="5">
    <source>
        <dbReference type="ARBA" id="ARBA00023242"/>
    </source>
</evidence>
<dbReference type="PROSITE" id="PS51821">
    <property type="entry name" value="VELVET"/>
    <property type="match status" value="1"/>
</dbReference>
<evidence type="ECO:0000313" key="8">
    <source>
        <dbReference type="EMBL" id="THW32622.1"/>
    </source>
</evidence>
<feature type="non-terminal residue" evidence="9">
    <location>
        <position position="1"/>
    </location>
</feature>
<dbReference type="Pfam" id="PF11754">
    <property type="entry name" value="Velvet"/>
    <property type="match status" value="1"/>
</dbReference>
<feature type="compositionally biased region" description="Basic and acidic residues" evidence="6">
    <location>
        <begin position="268"/>
        <end position="277"/>
    </location>
</feature>
<evidence type="ECO:0000256" key="3">
    <source>
        <dbReference type="ARBA" id="ARBA00023015"/>
    </source>
</evidence>
<dbReference type="GO" id="GO:0030435">
    <property type="term" value="P:sporulation resulting in formation of a cellular spore"/>
    <property type="evidence" value="ECO:0007669"/>
    <property type="project" value="UniProtKB-KW"/>
</dbReference>
<keyword evidence="4" id="KW-0804">Transcription</keyword>
<feature type="region of interest" description="Disordered" evidence="6">
    <location>
        <begin position="509"/>
        <end position="585"/>
    </location>
</feature>
<dbReference type="PANTHER" id="PTHR33572:SF18">
    <property type="entry name" value="SPORE DEVELOPMENT REGULATOR VOSA"/>
    <property type="match status" value="1"/>
</dbReference>
<keyword evidence="5" id="KW-0539">Nucleus</keyword>
<feature type="compositionally biased region" description="Polar residues" evidence="6">
    <location>
        <begin position="404"/>
        <end position="413"/>
    </location>
</feature>
<dbReference type="Proteomes" id="UP000310121">
    <property type="component" value="Unassembled WGS sequence"/>
</dbReference>